<name>A0AAV5FSJ6_ELECO</name>
<organism evidence="2 3">
    <name type="scientific">Eleusine coracana subsp. coracana</name>
    <dbReference type="NCBI Taxonomy" id="191504"/>
    <lineage>
        <taxon>Eukaryota</taxon>
        <taxon>Viridiplantae</taxon>
        <taxon>Streptophyta</taxon>
        <taxon>Embryophyta</taxon>
        <taxon>Tracheophyta</taxon>
        <taxon>Spermatophyta</taxon>
        <taxon>Magnoliopsida</taxon>
        <taxon>Liliopsida</taxon>
        <taxon>Poales</taxon>
        <taxon>Poaceae</taxon>
        <taxon>PACMAD clade</taxon>
        <taxon>Chloridoideae</taxon>
        <taxon>Cynodonteae</taxon>
        <taxon>Eleusininae</taxon>
        <taxon>Eleusine</taxon>
    </lineage>
</organism>
<reference evidence="2" key="2">
    <citation type="submission" date="2021-12" db="EMBL/GenBank/DDBJ databases">
        <title>Resequencing data analysis of finger millet.</title>
        <authorList>
            <person name="Hatakeyama M."/>
            <person name="Aluri S."/>
            <person name="Balachadran M.T."/>
            <person name="Sivarajan S.R."/>
            <person name="Poveda L."/>
            <person name="Shimizu-Inatsugi R."/>
            <person name="Schlapbach R."/>
            <person name="Sreeman S.M."/>
            <person name="Shimizu K.K."/>
        </authorList>
    </citation>
    <scope>NUCLEOTIDE SEQUENCE</scope>
</reference>
<evidence type="ECO:0000259" key="1">
    <source>
        <dbReference type="Pfam" id="PF13966"/>
    </source>
</evidence>
<proteinExistence type="predicted"/>
<feature type="domain" description="Reverse transcriptase zinc-binding" evidence="1">
    <location>
        <begin position="10"/>
        <end position="77"/>
    </location>
</feature>
<evidence type="ECO:0000313" key="2">
    <source>
        <dbReference type="EMBL" id="GJN37763.1"/>
    </source>
</evidence>
<accession>A0AAV5FSJ6</accession>
<dbReference type="Proteomes" id="UP001054889">
    <property type="component" value="Unassembled WGS sequence"/>
</dbReference>
<dbReference type="InterPro" id="IPR026960">
    <property type="entry name" value="RVT-Znf"/>
</dbReference>
<dbReference type="Pfam" id="PF13966">
    <property type="entry name" value="zf-RVT"/>
    <property type="match status" value="1"/>
</dbReference>
<keyword evidence="3" id="KW-1185">Reference proteome</keyword>
<evidence type="ECO:0000313" key="3">
    <source>
        <dbReference type="Proteomes" id="UP001054889"/>
    </source>
</evidence>
<comment type="caution">
    <text evidence="2">The sequence shown here is derived from an EMBL/GenBank/DDBJ whole genome shotgun (WGS) entry which is preliminary data.</text>
</comment>
<protein>
    <recommendedName>
        <fullName evidence="1">Reverse transcriptase zinc-binding domain-containing protein</fullName>
    </recommendedName>
</protein>
<reference evidence="2" key="1">
    <citation type="journal article" date="2018" name="DNA Res.">
        <title>Multiple hybrid de novo genome assembly of finger millet, an orphan allotetraploid crop.</title>
        <authorList>
            <person name="Hatakeyama M."/>
            <person name="Aluri S."/>
            <person name="Balachadran M.T."/>
            <person name="Sivarajan S.R."/>
            <person name="Patrignani A."/>
            <person name="Gruter S."/>
            <person name="Poveda L."/>
            <person name="Shimizu-Inatsugi R."/>
            <person name="Baeten J."/>
            <person name="Francoijs K.J."/>
            <person name="Nataraja K.N."/>
            <person name="Reddy Y.A.N."/>
            <person name="Phadnis S."/>
            <person name="Ravikumar R.L."/>
            <person name="Schlapbach R."/>
            <person name="Sreeman S.M."/>
            <person name="Shimizu K.K."/>
        </authorList>
    </citation>
    <scope>NUCLEOTIDE SEQUENCE</scope>
</reference>
<dbReference type="EMBL" id="BQKI01000095">
    <property type="protein sequence ID" value="GJN37763.1"/>
    <property type="molecule type" value="Genomic_DNA"/>
</dbReference>
<dbReference type="AlphaFoldDB" id="A0AAV5FSJ6"/>
<gene>
    <name evidence="2" type="primary">gb26749</name>
    <name evidence="2" type="ORF">PR202_gb26749</name>
</gene>
<sequence length="108" mass="13021">MGSESIHPALRWLWKSSCQQKHKVFFWLLIRNRLNTKGLLRRKNIELQSYNYELCIIQREATLRHLFLKCNFARRYWNTIGINFLSTYNLSKLSRVSKGNLKSLCTWK</sequence>